<dbReference type="RefSeq" id="YP_009853793.1">
    <property type="nucleotide sequence ID" value="NC_048824.1"/>
</dbReference>
<accession>A0A649VCL4</accession>
<evidence type="ECO:0000313" key="2">
    <source>
        <dbReference type="Proteomes" id="UP000423609"/>
    </source>
</evidence>
<dbReference type="EMBL" id="MN585993">
    <property type="protein sequence ID" value="QGJ90081.1"/>
    <property type="molecule type" value="Genomic_DNA"/>
</dbReference>
<protein>
    <submittedName>
        <fullName evidence="1">Uncharacterized protein</fullName>
    </submittedName>
</protein>
<keyword evidence="2" id="KW-1185">Reference proteome</keyword>
<evidence type="ECO:0000313" key="1">
    <source>
        <dbReference type="EMBL" id="QGJ90081.1"/>
    </source>
</evidence>
<name>A0A649VCL4_9CAUD</name>
<dbReference type="Proteomes" id="UP000423609">
    <property type="component" value="Segment"/>
</dbReference>
<dbReference type="KEGG" id="vg:55624549"/>
<sequence>MALNREQKKMLGDAAFGKAIQLVEFFGEDETTEALAAQGIKPSEAREQIEIWFSKIPSTYK</sequence>
<reference evidence="1 2" key="1">
    <citation type="submission" date="2019-10" db="EMBL/GenBank/DDBJ databases">
        <authorList>
            <person name="Garlena R.A."/>
            <person name="Russell D.A."/>
            <person name="Pope W.H."/>
            <person name="Jacobs-Sera D."/>
            <person name="Hatfull G.F."/>
        </authorList>
    </citation>
    <scope>NUCLEOTIDE SEQUENCE [LARGE SCALE GENOMIC DNA]</scope>
</reference>
<proteinExistence type="predicted"/>
<gene>
    <name evidence="1" type="primary">41</name>
    <name evidence="1" type="ORF">PBI_INDLULAMITHI_41</name>
</gene>
<organism evidence="1 2">
    <name type="scientific">Mycobacterium phage Indlulamithi</name>
    <dbReference type="NCBI Taxonomy" id="2656582"/>
    <lineage>
        <taxon>Viruses</taxon>
        <taxon>Duplodnaviria</taxon>
        <taxon>Heunggongvirae</taxon>
        <taxon>Uroviricota</taxon>
        <taxon>Caudoviricetes</taxon>
        <taxon>Indlulamithivirus</taxon>
        <taxon>Indlulamithivirus indlulamithi</taxon>
    </lineage>
</organism>
<dbReference type="GeneID" id="55624549"/>